<dbReference type="RefSeq" id="WP_103253264.1">
    <property type="nucleotide sequence ID" value="NZ_CAXUAK010000001.1"/>
</dbReference>
<dbReference type="AlphaFoldDB" id="A0A2K3TZF2"/>
<comment type="caution">
    <text evidence="2">The sequence shown here is derived from an EMBL/GenBank/DDBJ whole genome shotgun (WGS) entry which is preliminary data.</text>
</comment>
<evidence type="ECO:0000313" key="2">
    <source>
        <dbReference type="EMBL" id="PNY69660.1"/>
    </source>
</evidence>
<proteinExistence type="predicted"/>
<sequence length="187" mass="21068">MSDRKKTDSAQHSTSLLPPSAGPFMRATEATGVRISTIPVDADTLWSPDRCPAHLLPYLAWACSVDCWDRNWPEETRRQVIRDAWMIHRHKGTISALRRIVEPLGYLIRVSEWWEFDGSPGTFTIEIGTLETGVSEELHEEMERLIADARPVSRHLVGLSIIQEIHGAIYDAAAGYDGDIITIYPED</sequence>
<dbReference type="Proteomes" id="UP000236598">
    <property type="component" value="Unassembled WGS sequence"/>
</dbReference>
<gene>
    <name evidence="2" type="ORF">C2M16_00945</name>
</gene>
<dbReference type="Pfam" id="PF09684">
    <property type="entry name" value="Tail_P2_I"/>
    <property type="match status" value="1"/>
</dbReference>
<feature type="region of interest" description="Disordered" evidence="1">
    <location>
        <begin position="1"/>
        <end position="24"/>
    </location>
</feature>
<name>A0A2K3TZF2_ECOLX</name>
<dbReference type="NCBIfam" id="TIGR01634">
    <property type="entry name" value="tail_P2_I"/>
    <property type="match status" value="1"/>
</dbReference>
<organism evidence="2 3">
    <name type="scientific">Escherichia coli</name>
    <dbReference type="NCBI Taxonomy" id="562"/>
    <lineage>
        <taxon>Bacteria</taxon>
        <taxon>Pseudomonadati</taxon>
        <taxon>Pseudomonadota</taxon>
        <taxon>Gammaproteobacteria</taxon>
        <taxon>Enterobacterales</taxon>
        <taxon>Enterobacteriaceae</taxon>
        <taxon>Escherichia</taxon>
    </lineage>
</organism>
<evidence type="ECO:0000256" key="1">
    <source>
        <dbReference type="SAM" id="MobiDB-lite"/>
    </source>
</evidence>
<dbReference type="EMBL" id="PPHQ01000001">
    <property type="protein sequence ID" value="PNY69660.1"/>
    <property type="molecule type" value="Genomic_DNA"/>
</dbReference>
<accession>A0A2K3TZF2</accession>
<protein>
    <submittedName>
        <fullName evidence="2">Phage tail protein I</fullName>
    </submittedName>
</protein>
<dbReference type="InterPro" id="IPR006521">
    <property type="entry name" value="Tail_protein_I"/>
</dbReference>
<evidence type="ECO:0000313" key="3">
    <source>
        <dbReference type="Proteomes" id="UP000236598"/>
    </source>
</evidence>
<reference evidence="2 3" key="1">
    <citation type="submission" date="2018-01" db="EMBL/GenBank/DDBJ databases">
        <title>Draft Genomic Sequencing Of Potential Extraintestinal Pathogenic Escherichia coli B8S18 Isolated From Retail Chicken Skin.</title>
        <authorList>
            <person name="Xu A."/>
            <person name="Tilman S."/>
            <person name="Wisser-Parker K."/>
            <person name="Sheen S."/>
            <person name="Sommers C."/>
        </authorList>
    </citation>
    <scope>NUCLEOTIDE SEQUENCE [LARGE SCALE GENOMIC DNA]</scope>
    <source>
        <strain evidence="2 3">B8S18Com</strain>
    </source>
</reference>